<sequence>MDSASLVIHFTSQNCRMNVIVLTILLQKLKQVLFDHSFALDGIYCPLPILVSTSFFLLLMLFGSLVLIENPFKF</sequence>
<name>A0A059ANA9_EUCGR</name>
<keyword evidence="1" id="KW-0812">Transmembrane</keyword>
<evidence type="ECO:0000256" key="1">
    <source>
        <dbReference type="SAM" id="Phobius"/>
    </source>
</evidence>
<dbReference type="Gramene" id="KCW54880">
    <property type="protein sequence ID" value="KCW54880"/>
    <property type="gene ID" value="EUGRSUZ_I00840"/>
</dbReference>
<keyword evidence="1" id="KW-0472">Membrane</keyword>
<organism evidence="2">
    <name type="scientific">Eucalyptus grandis</name>
    <name type="common">Flooded gum</name>
    <dbReference type="NCBI Taxonomy" id="71139"/>
    <lineage>
        <taxon>Eukaryota</taxon>
        <taxon>Viridiplantae</taxon>
        <taxon>Streptophyta</taxon>
        <taxon>Embryophyta</taxon>
        <taxon>Tracheophyta</taxon>
        <taxon>Spermatophyta</taxon>
        <taxon>Magnoliopsida</taxon>
        <taxon>eudicotyledons</taxon>
        <taxon>Gunneridae</taxon>
        <taxon>Pentapetalae</taxon>
        <taxon>rosids</taxon>
        <taxon>malvids</taxon>
        <taxon>Myrtales</taxon>
        <taxon>Myrtaceae</taxon>
        <taxon>Myrtoideae</taxon>
        <taxon>Eucalypteae</taxon>
        <taxon>Eucalyptus</taxon>
    </lineage>
</organism>
<reference evidence="2" key="1">
    <citation type="submission" date="2013-07" db="EMBL/GenBank/DDBJ databases">
        <title>The genome of Eucalyptus grandis.</title>
        <authorList>
            <person name="Schmutz J."/>
            <person name="Hayes R."/>
            <person name="Myburg A."/>
            <person name="Tuskan G."/>
            <person name="Grattapaglia D."/>
            <person name="Rokhsar D.S."/>
        </authorList>
    </citation>
    <scope>NUCLEOTIDE SEQUENCE</scope>
    <source>
        <tissue evidence="2">Leaf extractions</tissue>
    </source>
</reference>
<proteinExistence type="predicted"/>
<keyword evidence="1" id="KW-1133">Transmembrane helix</keyword>
<feature type="transmembrane region" description="Helical" evidence="1">
    <location>
        <begin position="47"/>
        <end position="68"/>
    </location>
</feature>
<dbReference type="EMBL" id="KK198761">
    <property type="protein sequence ID" value="KCW54880.1"/>
    <property type="molecule type" value="Genomic_DNA"/>
</dbReference>
<accession>A0A059ANA9</accession>
<protein>
    <submittedName>
        <fullName evidence="2">Uncharacterized protein</fullName>
    </submittedName>
</protein>
<dbReference type="InParanoid" id="A0A059ANA9"/>
<evidence type="ECO:0000313" key="2">
    <source>
        <dbReference type="EMBL" id="KCW54880.1"/>
    </source>
</evidence>
<gene>
    <name evidence="2" type="ORF">EUGRSUZ_I00840</name>
</gene>
<dbReference type="AlphaFoldDB" id="A0A059ANA9"/>